<reference evidence="2 3" key="1">
    <citation type="journal article" date="2015" name="Proc. Natl. Acad. Sci. U.S.A.">
        <title>Cultivation of a human-associated TM7 phylotype reveals a reduced genome and epibiotic parasitic lifestyle.</title>
        <authorList>
            <person name="He X."/>
            <person name="McLean J.S."/>
            <person name="Edlund A."/>
            <person name="Yooseph S."/>
            <person name="Hall A.P."/>
            <person name="Liu S.Y."/>
            <person name="Dorrestein P.C."/>
            <person name="Esquenazi E."/>
            <person name="Hunter R.C."/>
            <person name="Cheng G."/>
            <person name="Nelson K.E."/>
            <person name="Lux R."/>
            <person name="Shi W."/>
        </authorList>
    </citation>
    <scope>NUCLEOTIDE SEQUENCE [LARGE SCALE GENOMIC DNA]</scope>
    <source>
        <strain evidence="2 3">TM7x</strain>
    </source>
</reference>
<dbReference type="KEGG" id="sox:TM7x_03125"/>
<dbReference type="Proteomes" id="UP000030902">
    <property type="component" value="Chromosome"/>
</dbReference>
<evidence type="ECO:0000256" key="1">
    <source>
        <dbReference type="SAM" id="MobiDB-lite"/>
    </source>
</evidence>
<name>A0A6S4GRL8_9BACT</name>
<dbReference type="AlphaFoldDB" id="A0A6S4GRL8"/>
<dbReference type="RefSeq" id="WP_039327750.1">
    <property type="nucleotide sequence ID" value="NZ_CP007496.1"/>
</dbReference>
<protein>
    <recommendedName>
        <fullName evidence="4">PRC-barrel domain-containing protein</fullName>
    </recommendedName>
</protein>
<proteinExistence type="predicted"/>
<gene>
    <name evidence="2" type="ORF">TM7x_03125</name>
</gene>
<organism evidence="2 3">
    <name type="scientific">Candidatus Nanosynbacter lyticus</name>
    <dbReference type="NCBI Taxonomy" id="2093824"/>
    <lineage>
        <taxon>Bacteria</taxon>
        <taxon>Candidatus Saccharimonadota</taxon>
        <taxon>Candidatus Saccharimonadia</taxon>
        <taxon>Candidatus Nanosynbacterales</taxon>
        <taxon>Candidatus Nanosynbacteraceae</taxon>
        <taxon>Candidatus Nanosynbacter</taxon>
    </lineage>
</organism>
<evidence type="ECO:0008006" key="4">
    <source>
        <dbReference type="Google" id="ProtNLM"/>
    </source>
</evidence>
<sequence length="195" mass="21951">MLISSDRFLNTPVMSLQTGSELARTSREIINPKNLSVIAYELEGRLLDQYPSLLSVNDIREIGPLGMIIDSTDEIIGVDDVIAIKEIYDIDFRLKDKLVTDEKNHKIGKVIGYTLAAGNFIIQQLRVRLPLLKSFGDTELLIHRSQIVKVTDDRIIVKSATISHIAEKTPAPNINSYDNPFRKQPRPQPESTKVD</sequence>
<evidence type="ECO:0000313" key="3">
    <source>
        <dbReference type="Proteomes" id="UP000030902"/>
    </source>
</evidence>
<dbReference type="EMBL" id="CP007496">
    <property type="protein sequence ID" value="AJA06905.1"/>
    <property type="molecule type" value="Genomic_DNA"/>
</dbReference>
<feature type="region of interest" description="Disordered" evidence="1">
    <location>
        <begin position="171"/>
        <end position="195"/>
    </location>
</feature>
<evidence type="ECO:0000313" key="2">
    <source>
        <dbReference type="EMBL" id="AJA06905.1"/>
    </source>
</evidence>
<keyword evidence="3" id="KW-1185">Reference proteome</keyword>
<accession>A0A6S4GRL8</accession>